<feature type="compositionally biased region" description="Polar residues" evidence="3">
    <location>
        <begin position="214"/>
        <end position="230"/>
    </location>
</feature>
<protein>
    <recommendedName>
        <fullName evidence="2">protein-tyrosine-phosphatase</fullName>
        <ecNumber evidence="2">3.1.3.48</ecNumber>
    </recommendedName>
</protein>
<evidence type="ECO:0000259" key="5">
    <source>
        <dbReference type="PROSITE" id="PS50056"/>
    </source>
</evidence>
<dbReference type="EMBL" id="CACVBS010000109">
    <property type="protein sequence ID" value="CAA7271415.1"/>
    <property type="molecule type" value="Genomic_DNA"/>
</dbReference>
<evidence type="ECO:0000256" key="2">
    <source>
        <dbReference type="ARBA" id="ARBA00013064"/>
    </source>
</evidence>
<dbReference type="PANTHER" id="PTHR19134">
    <property type="entry name" value="RECEPTOR-TYPE TYROSINE-PROTEIN PHOSPHATASE"/>
    <property type="match status" value="1"/>
</dbReference>
<dbReference type="SMART" id="SM00194">
    <property type="entry name" value="PTPc"/>
    <property type="match status" value="1"/>
</dbReference>
<feature type="compositionally biased region" description="Basic residues" evidence="3">
    <location>
        <begin position="279"/>
        <end position="288"/>
    </location>
</feature>
<name>A0A8S0W1A8_CYCAE</name>
<feature type="region of interest" description="Disordered" evidence="3">
    <location>
        <begin position="572"/>
        <end position="596"/>
    </location>
</feature>
<dbReference type="InterPro" id="IPR003595">
    <property type="entry name" value="Tyr_Pase_cat"/>
</dbReference>
<dbReference type="SUPFAM" id="SSF52799">
    <property type="entry name" value="(Phosphotyrosine protein) phosphatases II"/>
    <property type="match status" value="1"/>
</dbReference>
<dbReference type="Pfam" id="PF00581">
    <property type="entry name" value="Rhodanese"/>
    <property type="match status" value="1"/>
</dbReference>
<keyword evidence="8" id="KW-1185">Reference proteome</keyword>
<sequence>MTLSRRPPAASPAVASSSATSLALTAVSPADLDSWIANNSALIIDIRPHGAHSSARVPRAVSLSVPSTLLKRPNFPLQRLADMIGSPTNRNHFSAWRSASRILVYDADSLTVGDSSNVAGLLRKFSVSGFQGELAWISGGFQAVWRERREIVDTQQPGSENDDEDDEPDKHPPSNVLRTRHLPRAAFSLSSTTVHNSPHFNPPAAAPPSKRPPTLQTRLPSSTATNTSHPAFNPFFDTVRQNHELSHGITERIPLQLPRRVRRRMQDLPFPWLQQIARRASKAPPRHKTLSDSSSSESEDDDASSVLVEEGKEALAMQFFKVELAEQRRLMGIMEHHSKETTHQNGVCEFPVPFPYSITAGVEKGAKNRYRHIWPFEHARVRLHQKKHHDDDYVNASYVQPLGTNRRYIATQGPLPATFTDFWTLCWEQNVHVIVMLTREVEGAMVKCGAYWTDTVFGPLRLRLISTEGLAPPDERPITAGFFPSHSSSLSVHPSRASTRRFPLSAGSERPYRHHYRTNRSETVKRTFELSHTGYPDAKPRQIIHLQYLEWPDMNVPDDPRGVLGLIKQVEEAARDTQSVQSTEPRKRRPEKERLDEVDEKTGIAKHALANSPVLLHCSAGVGRTGGFIAVDAILDAIRREVRANLNAASPRKASDAMDVDPFDANQPSVVTVPITISAGGSKDSPLEFADKQDGLVVHVPLGSPMQVDGRTNNTDNSGTTTSFTTVTGTMEWAQNVRAEIDGSSPDRNGRTAQSSSSLVPPGQNTSRSSSVGGMSDGTGSNALAPASSTPAPNLLQSVLNHQTTTDHQQQRVRTASVPRLTFTSNIPSLPTTEEGVPMSWPHATSSLHGLDDKSGSMTHVVTNGPSRNQRALPRLRSPFNPSSMSSEGEAPSRSQSPSADEASTAHNASLPPRTAPTSIATHKPPMLDPSLALLNDQSTKTFDYKDPRPLHEVFTPPALTTFEDPIWEVVQDMREQRMSLCQSLRQYVFVHAAIIEGSLMVLDEEREIAAGIGPRNQSRTASPAPPEPATTEITPATPATPVPATPGTPLTPASPASPAKSERAPRSRSRSLSLRHLHSNDTTSGASSPSTGKRGASPTELRKEDKEGGVMLSKRPSIKRKQRSGDDTSVENGRYMAPPSLGVPLVGGPGPSVRSMPP</sequence>
<feature type="compositionally biased region" description="Pro residues" evidence="3">
    <location>
        <begin position="200"/>
        <end position="211"/>
    </location>
</feature>
<comment type="similarity">
    <text evidence="1">Belongs to the protein-tyrosine phosphatase family. Non-receptor class subfamily.</text>
</comment>
<feature type="compositionally biased region" description="Polar residues" evidence="3">
    <location>
        <begin position="188"/>
        <end position="199"/>
    </location>
</feature>
<dbReference type="InterPro" id="IPR000387">
    <property type="entry name" value="Tyr_Pase_dom"/>
</dbReference>
<dbReference type="Gene3D" id="3.90.190.10">
    <property type="entry name" value="Protein tyrosine phosphatase superfamily"/>
    <property type="match status" value="2"/>
</dbReference>
<dbReference type="GO" id="GO:0004725">
    <property type="term" value="F:protein tyrosine phosphatase activity"/>
    <property type="evidence" value="ECO:0007669"/>
    <property type="project" value="UniProtKB-EC"/>
</dbReference>
<dbReference type="OrthoDB" id="6058203at2759"/>
<feature type="compositionally biased region" description="Polar residues" evidence="3">
    <location>
        <begin position="822"/>
        <end position="832"/>
    </location>
</feature>
<dbReference type="SUPFAM" id="SSF52821">
    <property type="entry name" value="Rhodanese/Cell cycle control phosphatase"/>
    <property type="match status" value="1"/>
</dbReference>
<feature type="region of interest" description="Disordered" evidence="3">
    <location>
        <begin position="279"/>
        <end position="306"/>
    </location>
</feature>
<dbReference type="InterPro" id="IPR036873">
    <property type="entry name" value="Rhodanese-like_dom_sf"/>
</dbReference>
<feature type="region of interest" description="Disordered" evidence="3">
    <location>
        <begin position="703"/>
        <end position="932"/>
    </location>
</feature>
<feature type="domain" description="Tyrosine-protein phosphatase" evidence="4">
    <location>
        <begin position="367"/>
        <end position="646"/>
    </location>
</feature>
<accession>A0A8S0W1A8</accession>
<evidence type="ECO:0000259" key="4">
    <source>
        <dbReference type="PROSITE" id="PS50055"/>
    </source>
</evidence>
<dbReference type="PROSITE" id="PS00383">
    <property type="entry name" value="TYR_PHOSPHATASE_1"/>
    <property type="match status" value="1"/>
</dbReference>
<feature type="domain" description="Tyrosine specific protein phosphatases" evidence="5">
    <location>
        <begin position="592"/>
        <end position="634"/>
    </location>
</feature>
<feature type="compositionally biased region" description="Basic residues" evidence="3">
    <location>
        <begin position="1067"/>
        <end position="1078"/>
    </location>
</feature>
<evidence type="ECO:0000313" key="7">
    <source>
        <dbReference type="EMBL" id="CAA7271415.1"/>
    </source>
</evidence>
<dbReference type="EC" id="3.1.3.48" evidence="2"/>
<reference evidence="7 8" key="1">
    <citation type="submission" date="2020-01" db="EMBL/GenBank/DDBJ databases">
        <authorList>
            <person name="Gupta K D."/>
        </authorList>
    </citation>
    <scope>NUCLEOTIDE SEQUENCE [LARGE SCALE GENOMIC DNA]</scope>
</reference>
<comment type="caution">
    <text evidence="7">The sequence shown here is derived from an EMBL/GenBank/DDBJ whole genome shotgun (WGS) entry which is preliminary data.</text>
</comment>
<feature type="compositionally biased region" description="Polar residues" evidence="3">
    <location>
        <begin position="1081"/>
        <end position="1092"/>
    </location>
</feature>
<dbReference type="Gene3D" id="3.40.250.10">
    <property type="entry name" value="Rhodanese-like domain"/>
    <property type="match status" value="1"/>
</dbReference>
<gene>
    <name evidence="7" type="ORF">AAE3_LOCUS13663</name>
</gene>
<dbReference type="InterPro" id="IPR050348">
    <property type="entry name" value="Protein-Tyr_Phosphatase"/>
</dbReference>
<feature type="compositionally biased region" description="Low complexity" evidence="3">
    <location>
        <begin position="712"/>
        <end position="730"/>
    </location>
</feature>
<dbReference type="InterPro" id="IPR029021">
    <property type="entry name" value="Prot-tyrosine_phosphatase-like"/>
</dbReference>
<feature type="compositionally biased region" description="Low complexity" evidence="3">
    <location>
        <begin position="1048"/>
        <end position="1060"/>
    </location>
</feature>
<dbReference type="SMART" id="SM00404">
    <property type="entry name" value="PTPc_motif"/>
    <property type="match status" value="1"/>
</dbReference>
<evidence type="ECO:0000259" key="6">
    <source>
        <dbReference type="PROSITE" id="PS50206"/>
    </source>
</evidence>
<feature type="compositionally biased region" description="Polar residues" evidence="3">
    <location>
        <begin position="880"/>
        <end position="899"/>
    </location>
</feature>
<dbReference type="PROSITE" id="PS50056">
    <property type="entry name" value="TYR_PHOSPHATASE_2"/>
    <property type="match status" value="1"/>
</dbReference>
<dbReference type="PRINTS" id="PR00700">
    <property type="entry name" value="PRTYPHPHTASE"/>
</dbReference>
<feature type="region of interest" description="Disordered" evidence="3">
    <location>
        <begin position="1012"/>
        <end position="1159"/>
    </location>
</feature>
<feature type="compositionally biased region" description="Polar residues" evidence="3">
    <location>
        <begin position="856"/>
        <end position="870"/>
    </location>
</feature>
<dbReference type="PANTHER" id="PTHR19134:SF561">
    <property type="entry name" value="PROTEIN TYROSINE PHOSPHATASE 36E, ISOFORM A"/>
    <property type="match status" value="1"/>
</dbReference>
<feature type="compositionally biased region" description="Polar residues" evidence="3">
    <location>
        <begin position="751"/>
        <end position="814"/>
    </location>
</feature>
<dbReference type="PROSITE" id="PS50055">
    <property type="entry name" value="TYR_PHOSPHATASE_PTP"/>
    <property type="match status" value="1"/>
</dbReference>
<organism evidence="7 8">
    <name type="scientific">Cyclocybe aegerita</name>
    <name type="common">Black poplar mushroom</name>
    <name type="synonym">Agrocybe aegerita</name>
    <dbReference type="NCBI Taxonomy" id="1973307"/>
    <lineage>
        <taxon>Eukaryota</taxon>
        <taxon>Fungi</taxon>
        <taxon>Dikarya</taxon>
        <taxon>Basidiomycota</taxon>
        <taxon>Agaricomycotina</taxon>
        <taxon>Agaricomycetes</taxon>
        <taxon>Agaricomycetidae</taxon>
        <taxon>Agaricales</taxon>
        <taxon>Agaricineae</taxon>
        <taxon>Bolbitiaceae</taxon>
        <taxon>Cyclocybe</taxon>
    </lineage>
</organism>
<dbReference type="PROSITE" id="PS50206">
    <property type="entry name" value="RHODANESE_3"/>
    <property type="match status" value="1"/>
</dbReference>
<proteinExistence type="inferred from homology"/>
<dbReference type="Pfam" id="PF00102">
    <property type="entry name" value="Y_phosphatase"/>
    <property type="match status" value="2"/>
</dbReference>
<dbReference type="InterPro" id="IPR016130">
    <property type="entry name" value="Tyr_Pase_AS"/>
</dbReference>
<dbReference type="InterPro" id="IPR000242">
    <property type="entry name" value="PTP_cat"/>
</dbReference>
<feature type="region of interest" description="Disordered" evidence="3">
    <location>
        <begin position="154"/>
        <end position="232"/>
    </location>
</feature>
<feature type="domain" description="Rhodanese" evidence="6">
    <location>
        <begin position="37"/>
        <end position="153"/>
    </location>
</feature>
<dbReference type="Proteomes" id="UP000467700">
    <property type="component" value="Unassembled WGS sequence"/>
</dbReference>
<evidence type="ECO:0000256" key="3">
    <source>
        <dbReference type="SAM" id="MobiDB-lite"/>
    </source>
</evidence>
<evidence type="ECO:0000313" key="8">
    <source>
        <dbReference type="Proteomes" id="UP000467700"/>
    </source>
</evidence>
<dbReference type="AlphaFoldDB" id="A0A8S0W1A8"/>
<evidence type="ECO:0000256" key="1">
    <source>
        <dbReference type="ARBA" id="ARBA00009649"/>
    </source>
</evidence>
<dbReference type="InterPro" id="IPR001763">
    <property type="entry name" value="Rhodanese-like_dom"/>
</dbReference>